<gene>
    <name evidence="1" type="ORF">SDRG_02852</name>
</gene>
<dbReference type="OMA" id="QLCEFHR"/>
<organism evidence="1 2">
    <name type="scientific">Saprolegnia diclina (strain VS20)</name>
    <dbReference type="NCBI Taxonomy" id="1156394"/>
    <lineage>
        <taxon>Eukaryota</taxon>
        <taxon>Sar</taxon>
        <taxon>Stramenopiles</taxon>
        <taxon>Oomycota</taxon>
        <taxon>Saprolegniomycetes</taxon>
        <taxon>Saprolegniales</taxon>
        <taxon>Saprolegniaceae</taxon>
        <taxon>Saprolegnia</taxon>
    </lineage>
</organism>
<accession>T0QPZ9</accession>
<protein>
    <submittedName>
        <fullName evidence="1">Uncharacterized protein</fullName>
    </submittedName>
</protein>
<evidence type="ECO:0000313" key="1">
    <source>
        <dbReference type="EMBL" id="EQC40204.1"/>
    </source>
</evidence>
<dbReference type="Proteomes" id="UP000030762">
    <property type="component" value="Unassembled WGS sequence"/>
</dbReference>
<dbReference type="OrthoDB" id="69430at2759"/>
<proteinExistence type="predicted"/>
<dbReference type="EMBL" id="JH767137">
    <property type="protein sequence ID" value="EQC40204.1"/>
    <property type="molecule type" value="Genomic_DNA"/>
</dbReference>
<dbReference type="AlphaFoldDB" id="T0QPZ9"/>
<name>T0QPZ9_SAPDV</name>
<dbReference type="VEuPathDB" id="FungiDB:SDRG_02852"/>
<dbReference type="GeneID" id="19943579"/>
<keyword evidence="2" id="KW-1185">Reference proteome</keyword>
<sequence length="115" mass="13093">MEPATTHCQYSYKVCTLPRSQKRNGSLHQLCEFHRQKANRIQQAYTNKKRALKVQRDIEPVPFMATGAAVASDRVDLLTALLFDDSDDAWASEEALVMTPDETRILYELLHSTPV</sequence>
<dbReference type="InParanoid" id="T0QPZ9"/>
<reference evidence="1 2" key="1">
    <citation type="submission" date="2012-04" db="EMBL/GenBank/DDBJ databases">
        <title>The Genome Sequence of Saprolegnia declina VS20.</title>
        <authorList>
            <consortium name="The Broad Institute Genome Sequencing Platform"/>
            <person name="Russ C."/>
            <person name="Nusbaum C."/>
            <person name="Tyler B."/>
            <person name="van West P."/>
            <person name="Dieguez-Uribeondo J."/>
            <person name="de Bruijn I."/>
            <person name="Tripathy S."/>
            <person name="Jiang R."/>
            <person name="Young S.K."/>
            <person name="Zeng Q."/>
            <person name="Gargeya S."/>
            <person name="Fitzgerald M."/>
            <person name="Haas B."/>
            <person name="Abouelleil A."/>
            <person name="Alvarado L."/>
            <person name="Arachchi H.M."/>
            <person name="Berlin A."/>
            <person name="Chapman S.B."/>
            <person name="Goldberg J."/>
            <person name="Griggs A."/>
            <person name="Gujja S."/>
            <person name="Hansen M."/>
            <person name="Howarth C."/>
            <person name="Imamovic A."/>
            <person name="Larimer J."/>
            <person name="McCowen C."/>
            <person name="Montmayeur A."/>
            <person name="Murphy C."/>
            <person name="Neiman D."/>
            <person name="Pearson M."/>
            <person name="Priest M."/>
            <person name="Roberts A."/>
            <person name="Saif S."/>
            <person name="Shea T."/>
            <person name="Sisk P."/>
            <person name="Sykes S."/>
            <person name="Wortman J."/>
            <person name="Nusbaum C."/>
            <person name="Birren B."/>
        </authorList>
    </citation>
    <scope>NUCLEOTIDE SEQUENCE [LARGE SCALE GENOMIC DNA]</scope>
    <source>
        <strain evidence="1 2">VS20</strain>
    </source>
</reference>
<evidence type="ECO:0000313" key="2">
    <source>
        <dbReference type="Proteomes" id="UP000030762"/>
    </source>
</evidence>
<dbReference type="RefSeq" id="XP_008606678.1">
    <property type="nucleotide sequence ID" value="XM_008608456.1"/>
</dbReference>